<comment type="cofactor">
    <cofactor evidence="1 13">
        <name>K(+)</name>
        <dbReference type="ChEBI" id="CHEBI:29103"/>
    </cofactor>
</comment>
<proteinExistence type="inferred from homology"/>
<feature type="binding site" evidence="13">
    <location>
        <position position="459"/>
    </location>
    <ligand>
        <name>K(+)</name>
        <dbReference type="ChEBI" id="CHEBI:29103"/>
        <note>ligand shared between two tetrameric partners</note>
    </ligand>
</feature>
<evidence type="ECO:0000256" key="15">
    <source>
        <dbReference type="PIRSR" id="PIRSR000130-3"/>
    </source>
</evidence>
<evidence type="ECO:0000256" key="8">
    <source>
        <dbReference type="ARBA" id="ARBA00022958"/>
    </source>
</evidence>
<name>A0A257LV62_UNCW3</name>
<dbReference type="SMART" id="SM00116">
    <property type="entry name" value="CBS"/>
    <property type="match status" value="2"/>
</dbReference>
<dbReference type="GO" id="GO:0003938">
    <property type="term" value="F:IMP dehydrogenase activity"/>
    <property type="evidence" value="ECO:0007669"/>
    <property type="project" value="UniProtKB-UniRule"/>
</dbReference>
<dbReference type="Pfam" id="PF00571">
    <property type="entry name" value="CBS"/>
    <property type="match status" value="2"/>
</dbReference>
<comment type="caution">
    <text evidence="13">Lacks conserved residue(s) required for the propagation of feature annotation.</text>
</comment>
<comment type="subunit">
    <text evidence="3 13">Homotetramer.</text>
</comment>
<feature type="binding site" evidence="13">
    <location>
        <begin position="376"/>
        <end position="380"/>
    </location>
    <ligand>
        <name>IMP</name>
        <dbReference type="ChEBI" id="CHEBI:58053"/>
    </ligand>
</feature>
<dbReference type="Proteomes" id="UP000216312">
    <property type="component" value="Unassembled WGS sequence"/>
</dbReference>
<feature type="binding site" evidence="13">
    <location>
        <position position="242"/>
    </location>
    <ligand>
        <name>NAD(+)</name>
        <dbReference type="ChEBI" id="CHEBI:57540"/>
    </ligand>
</feature>
<evidence type="ECO:0000256" key="4">
    <source>
        <dbReference type="ARBA" id="ARBA00022723"/>
    </source>
</evidence>
<comment type="activity regulation">
    <text evidence="13">Mycophenolic acid (MPA) is a non-competitive inhibitor that prevents formation of the closed enzyme conformation by binding to the same site as the amobile flap. In contrast, mizoribine monophosphate (MZP) is a competitive inhibitor that induces the closed conformation. MPA is a potent inhibitor of mammalian IMPDHs but a poor inhibitor of the bacterial enzymes. MZP is a more potent inhibitor of bacterial IMPDH.</text>
</comment>
<sequence length="475" mass="51813">MEIKEGLTFDDVLLTPGYSEVLPREVDVATHFSRHIPLAIPIVSAAMDTVTEANMAIAMAKEGGIGVIHRNLSIDKQQEEVAKVKRYESVIIHNPITLTPNDTLQKARKLMEEYGISGFPIVDGRKLVGILTKRDLLFRDPYLKCKDVMTKDVITAPPDIDTQQAKQLLAKHRIEKLPLVDKDGNLVGLITAKDILSRELYPNATKDKHGRLRVAAAVGTDRFTMERVKALVDAGVDAIVIDTAHGHSKKVLDIAAKIRDKYPDIDLVVGNIGTREAAVDLQKIGVDAIKVGIGPGSICTTRVIAGVGVPQLTAIMEVAKEKEVPVIADGGVRYSGDIVKSLAAGADSVMLGNILAGTEESPGETVFLTGRRYKVYRAMGSITAMRAGSSDRYFQEEEKKLVPEGVEGIVPYRGRIGEVLFQLMGGLRSGMGYCGAHTIRELQEKARFIRVTTAGLRESHPHNIKITKEPPNYEV</sequence>
<keyword evidence="5" id="KW-0677">Repeat</keyword>
<dbReference type="EC" id="1.1.1.205" evidence="13 19"/>
<dbReference type="AlphaFoldDB" id="A0A257LV62"/>
<feature type="binding site" evidence="13">
    <location>
        <begin position="329"/>
        <end position="331"/>
    </location>
    <ligand>
        <name>IMP</name>
        <dbReference type="ChEBI" id="CHEBI:58053"/>
    </ligand>
</feature>
<evidence type="ECO:0000256" key="17">
    <source>
        <dbReference type="PROSITE-ProRule" id="PRU00703"/>
    </source>
</evidence>
<evidence type="ECO:0000256" key="11">
    <source>
        <dbReference type="ARBA" id="ARBA00023122"/>
    </source>
</evidence>
<feature type="binding site" evidence="13">
    <location>
        <position position="297"/>
    </location>
    <ligand>
        <name>IMP</name>
        <dbReference type="ChEBI" id="CHEBI:58053"/>
    </ligand>
</feature>
<feature type="binding site" description="in other chain" evidence="13 16">
    <location>
        <position position="294"/>
    </location>
    <ligand>
        <name>K(+)</name>
        <dbReference type="ChEBI" id="CHEBI:29103"/>
        <note>ligand shared between two tetrameric partners</note>
    </ligand>
</feature>
<dbReference type="GO" id="GO:0006183">
    <property type="term" value="P:GTP biosynthetic process"/>
    <property type="evidence" value="ECO:0007669"/>
    <property type="project" value="TreeGrafter"/>
</dbReference>
<feature type="active site" description="Proton acceptor" evidence="13 14">
    <location>
        <position position="392"/>
    </location>
</feature>
<feature type="binding site" description="in other chain" evidence="13 16">
    <location>
        <position position="299"/>
    </location>
    <ligand>
        <name>K(+)</name>
        <dbReference type="ChEBI" id="CHEBI:29103"/>
        <note>ligand shared between two tetrameric partners</note>
    </ligand>
</feature>
<evidence type="ECO:0000259" key="20">
    <source>
        <dbReference type="PROSITE" id="PS51371"/>
    </source>
</evidence>
<evidence type="ECO:0000256" key="1">
    <source>
        <dbReference type="ARBA" id="ARBA00001958"/>
    </source>
</evidence>
<feature type="domain" description="CBS" evidence="20">
    <location>
        <begin position="149"/>
        <end position="205"/>
    </location>
</feature>
<keyword evidence="4 13" id="KW-0479">Metal-binding</keyword>
<feature type="binding site" evidence="15">
    <location>
        <begin position="242"/>
        <end position="244"/>
    </location>
    <ligand>
        <name>NAD(+)</name>
        <dbReference type="ChEBI" id="CHEBI:57540"/>
    </ligand>
</feature>
<dbReference type="PROSITE" id="PS51371">
    <property type="entry name" value="CBS"/>
    <property type="match status" value="2"/>
</dbReference>
<feature type="binding site" evidence="13">
    <location>
        <position position="458"/>
    </location>
    <ligand>
        <name>K(+)</name>
        <dbReference type="ChEBI" id="CHEBI:29103"/>
        <note>ligand shared between two tetrameric partners</note>
    </ligand>
</feature>
<reference evidence="22" key="1">
    <citation type="submission" date="2017-07" db="EMBL/GenBank/DDBJ databases">
        <title>Novel pathways for hydrocarbon cycling and metabolic interdependencies in hydrothermal sediment communities.</title>
        <authorList>
            <person name="Dombrowski N."/>
            <person name="Seitz K."/>
            <person name="Teske A."/>
            <person name="Baker B."/>
        </authorList>
    </citation>
    <scope>NUCLEOTIDE SEQUENCE [LARGE SCALE GENOMIC DNA]</scope>
</reference>
<evidence type="ECO:0000256" key="2">
    <source>
        <dbReference type="ARBA" id="ARBA00005502"/>
    </source>
</evidence>
<dbReference type="GO" id="GO:0046872">
    <property type="term" value="F:metal ion binding"/>
    <property type="evidence" value="ECO:0007669"/>
    <property type="project" value="UniProtKB-UniRule"/>
</dbReference>
<evidence type="ECO:0000313" key="21">
    <source>
        <dbReference type="EMBL" id="OYV03310.1"/>
    </source>
</evidence>
<keyword evidence="6 13" id="KW-0332">GMP biosynthesis</keyword>
<comment type="catalytic activity">
    <reaction evidence="12 13 19">
        <text>IMP + NAD(+) + H2O = XMP + NADH + H(+)</text>
        <dbReference type="Rhea" id="RHEA:11708"/>
        <dbReference type="ChEBI" id="CHEBI:15377"/>
        <dbReference type="ChEBI" id="CHEBI:15378"/>
        <dbReference type="ChEBI" id="CHEBI:57464"/>
        <dbReference type="ChEBI" id="CHEBI:57540"/>
        <dbReference type="ChEBI" id="CHEBI:57945"/>
        <dbReference type="ChEBI" id="CHEBI:58053"/>
        <dbReference type="EC" id="1.1.1.205"/>
    </reaction>
</comment>
<dbReference type="Pfam" id="PF00478">
    <property type="entry name" value="IMPDH"/>
    <property type="match status" value="1"/>
</dbReference>
<evidence type="ECO:0000256" key="13">
    <source>
        <dbReference type="HAMAP-Rule" id="MF_01964"/>
    </source>
</evidence>
<dbReference type="InterPro" id="IPR046342">
    <property type="entry name" value="CBS_dom_sf"/>
</dbReference>
<evidence type="ECO:0000256" key="19">
    <source>
        <dbReference type="RuleBase" id="RU003928"/>
    </source>
</evidence>
<comment type="function">
    <text evidence="13">Catalyzes the conversion of inosine 5'-phosphate (IMP) to xanthosine 5'-phosphate (XMP), the first committed and rate-limiting step in the de novo synthesis of guanine nucleotides, and therefore plays an important role in the regulation of cell growth.</text>
</comment>
<keyword evidence="10 13" id="KW-0520">NAD</keyword>
<dbReference type="SUPFAM" id="SSF54631">
    <property type="entry name" value="CBS-domain pair"/>
    <property type="match status" value="1"/>
</dbReference>
<evidence type="ECO:0000256" key="3">
    <source>
        <dbReference type="ARBA" id="ARBA00011881"/>
    </source>
</evidence>
<evidence type="ECO:0000256" key="16">
    <source>
        <dbReference type="PIRSR" id="PIRSR000130-4"/>
    </source>
</evidence>
<evidence type="ECO:0000313" key="22">
    <source>
        <dbReference type="Proteomes" id="UP000216312"/>
    </source>
</evidence>
<keyword evidence="8 13" id="KW-0630">Potassium</keyword>
<keyword evidence="11 17" id="KW-0129">CBS domain</keyword>
<feature type="domain" description="CBS" evidence="20">
    <location>
        <begin position="91"/>
        <end position="148"/>
    </location>
</feature>
<dbReference type="InterPro" id="IPR000644">
    <property type="entry name" value="CBS_dom"/>
</dbReference>
<protein>
    <recommendedName>
        <fullName evidence="13 19">Inosine-5'-monophosphate dehydrogenase</fullName>
        <shortName evidence="13">IMP dehydrogenase</shortName>
        <shortName evidence="13">IMPD</shortName>
        <shortName evidence="13">IMPDH</shortName>
        <ecNumber evidence="13 19">1.1.1.205</ecNumber>
    </recommendedName>
</protein>
<keyword evidence="7 13" id="KW-0658">Purine biosynthesis</keyword>
<comment type="similarity">
    <text evidence="2 13 18">Belongs to the IMPDH/GMPR family.</text>
</comment>
<evidence type="ECO:0000256" key="7">
    <source>
        <dbReference type="ARBA" id="ARBA00022755"/>
    </source>
</evidence>
<feature type="binding site" evidence="13 15">
    <location>
        <begin position="292"/>
        <end position="294"/>
    </location>
    <ligand>
        <name>NAD(+)</name>
        <dbReference type="ChEBI" id="CHEBI:57540"/>
    </ligand>
</feature>
<feature type="binding site" description="in other chain" evidence="13 16">
    <location>
        <position position="296"/>
    </location>
    <ligand>
        <name>K(+)</name>
        <dbReference type="ChEBI" id="CHEBI:29103"/>
        <note>ligand shared between two tetrameric partners</note>
    </ligand>
</feature>
<dbReference type="PANTHER" id="PTHR11911:SF111">
    <property type="entry name" value="INOSINE-5'-MONOPHOSPHATE DEHYDROGENASE"/>
    <property type="match status" value="1"/>
</dbReference>
<dbReference type="InterPro" id="IPR001093">
    <property type="entry name" value="IMP_DH_GMPRt"/>
</dbReference>
<dbReference type="Gene3D" id="3.20.20.70">
    <property type="entry name" value="Aldolase class I"/>
    <property type="match status" value="1"/>
</dbReference>
<organism evidence="21 22">
    <name type="scientific">candidate division WOR-3 bacterium 4484_18</name>
    <dbReference type="NCBI Taxonomy" id="2020626"/>
    <lineage>
        <taxon>Bacteria</taxon>
        <taxon>Bacteria division WOR-3</taxon>
    </lineage>
</organism>
<dbReference type="PROSITE" id="PS00487">
    <property type="entry name" value="IMP_DH_GMP_RED"/>
    <property type="match status" value="1"/>
</dbReference>
<evidence type="ECO:0000256" key="12">
    <source>
        <dbReference type="ARBA" id="ARBA00048028"/>
    </source>
</evidence>
<dbReference type="FunFam" id="3.20.20.70:FF:000003">
    <property type="entry name" value="GMP reductase"/>
    <property type="match status" value="1"/>
</dbReference>
<evidence type="ECO:0000256" key="9">
    <source>
        <dbReference type="ARBA" id="ARBA00023002"/>
    </source>
</evidence>
<comment type="caution">
    <text evidence="21">The sequence shown here is derived from an EMBL/GenBank/DDBJ whole genome shotgun (WGS) entry which is preliminary data.</text>
</comment>
<dbReference type="InterPro" id="IPR015875">
    <property type="entry name" value="IMP_DH/GMP_Rdtase_CS"/>
</dbReference>
<dbReference type="PANTHER" id="PTHR11911">
    <property type="entry name" value="INOSINE-5-MONOPHOSPHATE DEHYDROGENASE RELATED"/>
    <property type="match status" value="1"/>
</dbReference>
<accession>A0A257LV62</accession>
<dbReference type="GO" id="GO:0000166">
    <property type="term" value="F:nucleotide binding"/>
    <property type="evidence" value="ECO:0007669"/>
    <property type="project" value="UniProtKB-UniRule"/>
</dbReference>
<dbReference type="UniPathway" id="UPA00601">
    <property type="reaction ID" value="UER00295"/>
</dbReference>
<dbReference type="EMBL" id="NMUJ01000010">
    <property type="protein sequence ID" value="OYV03310.1"/>
    <property type="molecule type" value="Genomic_DNA"/>
</dbReference>
<feature type="active site" description="Thioimidate intermediate" evidence="13 14">
    <location>
        <position position="299"/>
    </location>
</feature>
<keyword evidence="9 13" id="KW-0560">Oxidoreductase</keyword>
<evidence type="ECO:0000256" key="10">
    <source>
        <dbReference type="ARBA" id="ARBA00023027"/>
    </source>
</evidence>
<dbReference type="NCBIfam" id="TIGR01302">
    <property type="entry name" value="IMP_dehydrog"/>
    <property type="match status" value="1"/>
</dbReference>
<evidence type="ECO:0000256" key="18">
    <source>
        <dbReference type="RuleBase" id="RU003927"/>
    </source>
</evidence>
<dbReference type="CDD" id="cd04601">
    <property type="entry name" value="CBS_pair_IMPDH"/>
    <property type="match status" value="1"/>
</dbReference>
<dbReference type="SUPFAM" id="SSF51412">
    <property type="entry name" value="Inosine monophosphate dehydrogenase (IMPDH)"/>
    <property type="match status" value="1"/>
</dbReference>
<comment type="pathway">
    <text evidence="13 19">Purine metabolism; XMP biosynthesis via de novo pathway; XMP from IMP: step 1/1.</text>
</comment>
<dbReference type="CDD" id="cd00381">
    <property type="entry name" value="IMPDH"/>
    <property type="match status" value="1"/>
</dbReference>
<gene>
    <name evidence="13" type="primary">guaB</name>
    <name evidence="21" type="ORF">CGW93_01460</name>
</gene>
<dbReference type="GO" id="GO:0006177">
    <property type="term" value="P:GMP biosynthetic process"/>
    <property type="evidence" value="ECO:0007669"/>
    <property type="project" value="UniProtKB-UniRule"/>
</dbReference>
<evidence type="ECO:0000256" key="14">
    <source>
        <dbReference type="PIRSR" id="PIRSR000130-1"/>
    </source>
</evidence>
<feature type="binding site" evidence="13">
    <location>
        <position position="404"/>
    </location>
    <ligand>
        <name>IMP</name>
        <dbReference type="ChEBI" id="CHEBI:58053"/>
    </ligand>
</feature>
<evidence type="ECO:0000256" key="6">
    <source>
        <dbReference type="ARBA" id="ARBA00022749"/>
    </source>
</evidence>
<dbReference type="SMART" id="SM01240">
    <property type="entry name" value="IMPDH"/>
    <property type="match status" value="1"/>
</dbReference>
<dbReference type="PIRSF" id="PIRSF000130">
    <property type="entry name" value="IMPDH"/>
    <property type="match status" value="1"/>
</dbReference>
<feature type="binding site" evidence="13">
    <location>
        <begin position="352"/>
        <end position="353"/>
    </location>
    <ligand>
        <name>IMP</name>
        <dbReference type="ChEBI" id="CHEBI:58053"/>
    </ligand>
</feature>
<feature type="binding site" evidence="13">
    <location>
        <position position="460"/>
    </location>
    <ligand>
        <name>K(+)</name>
        <dbReference type="ChEBI" id="CHEBI:29103"/>
        <note>ligand shared between two tetrameric partners</note>
    </ligand>
</feature>
<evidence type="ECO:0000256" key="5">
    <source>
        <dbReference type="ARBA" id="ARBA00022737"/>
    </source>
</evidence>
<dbReference type="HAMAP" id="MF_01964">
    <property type="entry name" value="IMPDH"/>
    <property type="match status" value="1"/>
</dbReference>
<dbReference type="InterPro" id="IPR013785">
    <property type="entry name" value="Aldolase_TIM"/>
</dbReference>
<dbReference type="InterPro" id="IPR005990">
    <property type="entry name" value="IMP_DH"/>
</dbReference>